<feature type="domain" description="Luciferase-like" evidence="5">
    <location>
        <begin position="19"/>
        <end position="242"/>
    </location>
</feature>
<comment type="caution">
    <text evidence="6">The sequence shown here is derived from an EMBL/GenBank/DDBJ whole genome shotgun (WGS) entry which is preliminary data.</text>
</comment>
<dbReference type="PANTHER" id="PTHR42847:SF4">
    <property type="entry name" value="ALKANESULFONATE MONOOXYGENASE-RELATED"/>
    <property type="match status" value="1"/>
</dbReference>
<dbReference type="Pfam" id="PF00296">
    <property type="entry name" value="Bac_luciferase"/>
    <property type="match status" value="1"/>
</dbReference>
<dbReference type="EMBL" id="BSFQ01000007">
    <property type="protein sequence ID" value="GLL11102.1"/>
    <property type="molecule type" value="Genomic_DNA"/>
</dbReference>
<dbReference type="NCBIfam" id="TIGR03619">
    <property type="entry name" value="F420_Rv2161c"/>
    <property type="match status" value="1"/>
</dbReference>
<evidence type="ECO:0000256" key="1">
    <source>
        <dbReference type="ARBA" id="ARBA00022630"/>
    </source>
</evidence>
<name>A0A9W6KZP2_9PSEU</name>
<keyword evidence="1" id="KW-0285">Flavoprotein</keyword>
<evidence type="ECO:0000313" key="6">
    <source>
        <dbReference type="EMBL" id="GLL11102.1"/>
    </source>
</evidence>
<proteinExistence type="predicted"/>
<dbReference type="InterPro" id="IPR011251">
    <property type="entry name" value="Luciferase-like_dom"/>
</dbReference>
<organism evidence="6 7">
    <name type="scientific">Pseudonocardia halophobica</name>
    <dbReference type="NCBI Taxonomy" id="29401"/>
    <lineage>
        <taxon>Bacteria</taxon>
        <taxon>Bacillati</taxon>
        <taxon>Actinomycetota</taxon>
        <taxon>Actinomycetes</taxon>
        <taxon>Pseudonocardiales</taxon>
        <taxon>Pseudonocardiaceae</taxon>
        <taxon>Pseudonocardia</taxon>
    </lineage>
</organism>
<dbReference type="InterPro" id="IPR019921">
    <property type="entry name" value="Lucif-like_OxRdtase_Rv2161c"/>
</dbReference>
<keyword evidence="2" id="KW-0288">FMN</keyword>
<sequence>MQIGLHALGIGTGAQRSVIDAVAVAAETCGFATLWSGEHVVMVDRGASRYPYSADGRIAVPAAADWIDPLIGLSFAAAATSTIRVATGVLLLPEHNPVLVAKQAATLDSLSGGRLTLGVGVGWSREEFDALGVPFARRGARTDEYVAAMRTVWRDDVASFTGEFVRFDSVRVNPKPVRDRTIPIVFGGNSDAALRRVAAVGDGWYGFYLDDVGHVAERVEFLRATCRDAGRDIAELRLAVALRSPEVDDAVRLADLGVDELVVVEGPPANPQDAAGWVSVLADRWLAAATST</sequence>
<evidence type="ECO:0000259" key="5">
    <source>
        <dbReference type="Pfam" id="PF00296"/>
    </source>
</evidence>
<dbReference type="SUPFAM" id="SSF51679">
    <property type="entry name" value="Bacterial luciferase-like"/>
    <property type="match status" value="1"/>
</dbReference>
<evidence type="ECO:0000313" key="7">
    <source>
        <dbReference type="Proteomes" id="UP001143463"/>
    </source>
</evidence>
<dbReference type="InterPro" id="IPR036661">
    <property type="entry name" value="Luciferase-like_sf"/>
</dbReference>
<dbReference type="AlphaFoldDB" id="A0A9W6KZP2"/>
<dbReference type="GO" id="GO:0046306">
    <property type="term" value="P:alkanesulfonate catabolic process"/>
    <property type="evidence" value="ECO:0007669"/>
    <property type="project" value="TreeGrafter"/>
</dbReference>
<protein>
    <submittedName>
        <fullName evidence="6">LLM class F420-dependent oxidoreductase</fullName>
    </submittedName>
</protein>
<evidence type="ECO:0000256" key="4">
    <source>
        <dbReference type="ARBA" id="ARBA00023033"/>
    </source>
</evidence>
<accession>A0A9W6KZP2</accession>
<gene>
    <name evidence="6" type="ORF">GCM10017577_22430</name>
</gene>
<reference evidence="6" key="1">
    <citation type="journal article" date="2014" name="Int. J. Syst. Evol. Microbiol.">
        <title>Complete genome sequence of Corynebacterium casei LMG S-19264T (=DSM 44701T), isolated from a smear-ripened cheese.</title>
        <authorList>
            <consortium name="US DOE Joint Genome Institute (JGI-PGF)"/>
            <person name="Walter F."/>
            <person name="Albersmeier A."/>
            <person name="Kalinowski J."/>
            <person name="Ruckert C."/>
        </authorList>
    </citation>
    <scope>NUCLEOTIDE SEQUENCE</scope>
    <source>
        <strain evidence="6">VKM Ac-1069</strain>
    </source>
</reference>
<keyword evidence="4" id="KW-0503">Monooxygenase</keyword>
<keyword evidence="7" id="KW-1185">Reference proteome</keyword>
<evidence type="ECO:0000256" key="2">
    <source>
        <dbReference type="ARBA" id="ARBA00022643"/>
    </source>
</evidence>
<dbReference type="Proteomes" id="UP001143463">
    <property type="component" value="Unassembled WGS sequence"/>
</dbReference>
<evidence type="ECO:0000256" key="3">
    <source>
        <dbReference type="ARBA" id="ARBA00023002"/>
    </source>
</evidence>
<dbReference type="GO" id="GO:0008726">
    <property type="term" value="F:alkanesulfonate monooxygenase activity"/>
    <property type="evidence" value="ECO:0007669"/>
    <property type="project" value="TreeGrafter"/>
</dbReference>
<dbReference type="Gene3D" id="3.20.20.30">
    <property type="entry name" value="Luciferase-like domain"/>
    <property type="match status" value="1"/>
</dbReference>
<dbReference type="InterPro" id="IPR050172">
    <property type="entry name" value="SsuD_RutA_monooxygenase"/>
</dbReference>
<dbReference type="RefSeq" id="WP_037039419.1">
    <property type="nucleotide sequence ID" value="NZ_BAAAUZ010000030.1"/>
</dbReference>
<dbReference type="PANTHER" id="PTHR42847">
    <property type="entry name" value="ALKANESULFONATE MONOOXYGENASE"/>
    <property type="match status" value="1"/>
</dbReference>
<keyword evidence="3" id="KW-0560">Oxidoreductase</keyword>
<reference evidence="6" key="2">
    <citation type="submission" date="2023-01" db="EMBL/GenBank/DDBJ databases">
        <authorList>
            <person name="Sun Q."/>
            <person name="Evtushenko L."/>
        </authorList>
    </citation>
    <scope>NUCLEOTIDE SEQUENCE</scope>
    <source>
        <strain evidence="6">VKM Ac-1069</strain>
    </source>
</reference>